<dbReference type="Gene3D" id="3.60.10.10">
    <property type="entry name" value="Endonuclease/exonuclease/phosphatase"/>
    <property type="match status" value="1"/>
</dbReference>
<protein>
    <recommendedName>
        <fullName evidence="3">Endonuclease/exonuclease/phosphatase domain-containing protein</fullName>
    </recommendedName>
</protein>
<dbReference type="EMBL" id="JAATIQ010000293">
    <property type="protein sequence ID" value="KAF4363712.1"/>
    <property type="molecule type" value="Genomic_DNA"/>
</dbReference>
<gene>
    <name evidence="1" type="ORF">G4B88_030211</name>
</gene>
<dbReference type="PANTHER" id="PTHR33710:SF71">
    <property type="entry name" value="ENDONUCLEASE_EXONUCLEASE_PHOSPHATASE DOMAIN-CONTAINING PROTEIN"/>
    <property type="match status" value="1"/>
</dbReference>
<dbReference type="AlphaFoldDB" id="A0A7J6EZ57"/>
<keyword evidence="2" id="KW-1185">Reference proteome</keyword>
<dbReference type="Proteomes" id="UP000583929">
    <property type="component" value="Unassembled WGS sequence"/>
</dbReference>
<evidence type="ECO:0008006" key="3">
    <source>
        <dbReference type="Google" id="ProtNLM"/>
    </source>
</evidence>
<sequence length="304" mass="34865">MWNDDWEVSVKSFSVGHIDALVQCPGRRLWRFTGFYGNPKASSRSDSWRLLCRLKDLFALPWICGGDFNEILSITEKKGGADRSLSAMSEFQQALDKCSLVDMGYDGQCFTWLNKRQGAAHVQERLDRFCCNQDWHDLFPSGNVCTGDFIHSDHRPVVATLENVVRVQKKDKKRGFRFETHWLKDEECHDIVHQSWSAQDGPLESQDSIIDIFGRCADRLGAWNKSKFGSIPKLVRETQKQLDDLLRDGRSVDAFRDPWVPRPRSFRPISPAPTDGIMVSDFIGMDGAWDIPTLSQYFLRLDVD</sequence>
<proteinExistence type="predicted"/>
<accession>A0A7J6EZ57</accession>
<feature type="non-terminal residue" evidence="1">
    <location>
        <position position="1"/>
    </location>
</feature>
<reference evidence="1 2" key="1">
    <citation type="journal article" date="2020" name="bioRxiv">
        <title>Sequence and annotation of 42 cannabis genomes reveals extensive copy number variation in cannabinoid synthesis and pathogen resistance genes.</title>
        <authorList>
            <person name="Mckernan K.J."/>
            <person name="Helbert Y."/>
            <person name="Kane L.T."/>
            <person name="Ebling H."/>
            <person name="Zhang L."/>
            <person name="Liu B."/>
            <person name="Eaton Z."/>
            <person name="Mclaughlin S."/>
            <person name="Kingan S."/>
            <person name="Baybayan P."/>
            <person name="Concepcion G."/>
            <person name="Jordan M."/>
            <person name="Riva A."/>
            <person name="Barbazuk W."/>
            <person name="Harkins T."/>
        </authorList>
    </citation>
    <scope>NUCLEOTIDE SEQUENCE [LARGE SCALE GENOMIC DNA]</scope>
    <source>
        <strain evidence="2">cv. Jamaican Lion 4</strain>
        <tissue evidence="1">Leaf</tissue>
    </source>
</reference>
<dbReference type="PANTHER" id="PTHR33710">
    <property type="entry name" value="BNAC02G09200D PROTEIN"/>
    <property type="match status" value="1"/>
</dbReference>
<dbReference type="SUPFAM" id="SSF56219">
    <property type="entry name" value="DNase I-like"/>
    <property type="match status" value="1"/>
</dbReference>
<organism evidence="1 2">
    <name type="scientific">Cannabis sativa</name>
    <name type="common">Hemp</name>
    <name type="synonym">Marijuana</name>
    <dbReference type="NCBI Taxonomy" id="3483"/>
    <lineage>
        <taxon>Eukaryota</taxon>
        <taxon>Viridiplantae</taxon>
        <taxon>Streptophyta</taxon>
        <taxon>Embryophyta</taxon>
        <taxon>Tracheophyta</taxon>
        <taxon>Spermatophyta</taxon>
        <taxon>Magnoliopsida</taxon>
        <taxon>eudicotyledons</taxon>
        <taxon>Gunneridae</taxon>
        <taxon>Pentapetalae</taxon>
        <taxon>rosids</taxon>
        <taxon>fabids</taxon>
        <taxon>Rosales</taxon>
        <taxon>Cannabaceae</taxon>
        <taxon>Cannabis</taxon>
    </lineage>
</organism>
<dbReference type="InterPro" id="IPR036691">
    <property type="entry name" value="Endo/exonu/phosph_ase_sf"/>
</dbReference>
<name>A0A7J6EZ57_CANSA</name>
<comment type="caution">
    <text evidence="1">The sequence shown here is derived from an EMBL/GenBank/DDBJ whole genome shotgun (WGS) entry which is preliminary data.</text>
</comment>
<evidence type="ECO:0000313" key="2">
    <source>
        <dbReference type="Proteomes" id="UP000583929"/>
    </source>
</evidence>
<evidence type="ECO:0000313" key="1">
    <source>
        <dbReference type="EMBL" id="KAF4363712.1"/>
    </source>
</evidence>